<gene>
    <name evidence="4" type="ORF">SAMN04489858_104307</name>
</gene>
<proteinExistence type="predicted"/>
<feature type="domain" description="5'-Nucleotidase C-terminal" evidence="2">
    <location>
        <begin position="1381"/>
        <end position="1565"/>
    </location>
</feature>
<name>A0A1I0DTR4_9RHOB</name>
<feature type="domain" description="Endonuclease/exonuclease/phosphatase" evidence="3">
    <location>
        <begin position="659"/>
        <end position="971"/>
    </location>
</feature>
<dbReference type="GO" id="GO:0046872">
    <property type="term" value="F:metal ion binding"/>
    <property type="evidence" value="ECO:0007669"/>
    <property type="project" value="InterPro"/>
</dbReference>
<dbReference type="CDD" id="cd10283">
    <property type="entry name" value="MnuA_DNase1-like"/>
    <property type="match status" value="1"/>
</dbReference>
<dbReference type="SUPFAM" id="SSF56300">
    <property type="entry name" value="Metallo-dependent phosphatases"/>
    <property type="match status" value="1"/>
</dbReference>
<dbReference type="InterPro" id="IPR047971">
    <property type="entry name" value="ExeM-like"/>
</dbReference>
<dbReference type="GO" id="GO:0000166">
    <property type="term" value="F:nucleotide binding"/>
    <property type="evidence" value="ECO:0007669"/>
    <property type="project" value="InterPro"/>
</dbReference>
<dbReference type="PANTHER" id="PTHR42834">
    <property type="entry name" value="ENDONUCLEASE/EXONUCLEASE/PHOSPHATASE FAMILY PROTEIN (AFU_ORTHOLOGUE AFUA_3G09210)"/>
    <property type="match status" value="1"/>
</dbReference>
<evidence type="ECO:0000259" key="2">
    <source>
        <dbReference type="Pfam" id="PF02872"/>
    </source>
</evidence>
<dbReference type="RefSeq" id="WP_139206468.1">
    <property type="nucleotide sequence ID" value="NZ_FOHO01000004.1"/>
</dbReference>
<accession>A0A1I0DTR4</accession>
<reference evidence="4 5" key="1">
    <citation type="submission" date="2016-10" db="EMBL/GenBank/DDBJ databases">
        <authorList>
            <person name="de Groot N.N."/>
        </authorList>
    </citation>
    <scope>NUCLEOTIDE SEQUENCE [LARGE SCALE GENOMIC DNA]</scope>
    <source>
        <strain evidence="4 5">DSM 17862</strain>
    </source>
</reference>
<dbReference type="GO" id="GO:0016788">
    <property type="term" value="F:hydrolase activity, acting on ester bonds"/>
    <property type="evidence" value="ECO:0007669"/>
    <property type="project" value="InterPro"/>
</dbReference>
<dbReference type="PROSITE" id="PS00786">
    <property type="entry name" value="5_NUCLEOTIDASE_2"/>
    <property type="match status" value="1"/>
</dbReference>
<dbReference type="Gene3D" id="3.90.780.10">
    <property type="entry name" value="5'-Nucleotidase, C-terminal domain"/>
    <property type="match status" value="1"/>
</dbReference>
<sequence length="1771" mass="183168">MSNLVITGIIDGPLTGGLPKAVEFYVLNDIADLSIYGVGSANNGGGTDGQEFTFPAIPASAGQYLYLASEEAGFTEYMGFAPDFTSGSAVSVNGDDAVELFMNGTVAEVFGQIDMDGTGTVWDYLDGWAARKPGSLPSASFDPADWVFSGVNALDGATANDNAATPFPLAGYASAQPQPLLIDKVLGSTTGSDSEFVELTGQPGQSLDGYSLIIVESDDSADNGSIDARFDFTADHTIGDNGHFLIGNDLVATTYGVTPNAIIPQNFIENSSYTVALVETASLSGSAVAGGEVVIDAVGVSDGETGESFAFGAPVVGPDGSFLPAGAIRVESGVDTDQASDFTFADFGNDPAVNQPVAGTYETSPDQYRAVKIHEVQGVTDLADGTLVGVAGAADESPLLGQLVRVQAIVTQVMPGLGGFYIQEEDSDADGDAHSSEGIFIASNAVVQPGDLISVEGLVGETGGETRITAATVTVDGSGYDLPTASVIEFPTATVLRDADGDYVANLEAYEGMRVTVPQDMTVSELFQLDRFGTMRLTSDGRVETFTQSNAPSVDGYQQFLKDVAARSLVVDDGSGVQNPDDILVPFLGEDGTLDQGDQFRMGDAYRGLTGVLSFSEDSASGSEEPEYRIHSPSEGELVQANPRPAEPADAGGTLTVASFNVLNYFTTLSGSTGPAGDQSPRGANNAAEFARQEAKLVAAITEAAADVVGLLEIENDPQGSVSLASLVSALNAAGGTYAYVETGPIEGAMGGALEGDAIKNGFIYNYQTVELNGGFALLDETVDARFQTEGTQRPALAQTFTEKASGESFTAIVNHLKSKGSVVDGDADMGDGQGNNANVRAAAAAALADWIANDPTGTGEQDVLVLGDLNAYRMEDAITTLRAGADGVLGTADDLTDLGALFDPDSISYVFDGMTGTLDYAFASESLTAKVTGAAYWNINADEADAFDYNLDFGRDASLFSADAYRSSDHDPIIVGLDLGETPMTYTLEILHMADQEGNGSSILYAPNASAIMNALEAQDLGGDGLADNTIRLSSGDAFIPGVFFDASRAVFGSGGIADIQIQNELGFQAITLGNHEFDMGTAVLADLISGLAAGDFSALTGSALAGLDFTGTDMPYLSVNLDVGTDANLAALAVAGGGLPVGNSITSSVVLEEGGELIGVVGATTPTLARISSSGDVTVSPQWADTTPTAAELDALAAIIQAEVDQLLADNPTMNKVIMQAHMQVLDIELELASRLSGVDVVIAGGSNTRLTDENDRLIDGDVSQGTYPQFVTNADGGVTAVVNTDGNYKYVGRLVIDFDENGQIIADSYDADVSGAYATDDQGVADLGAENLVDPEIQAIVDAIEAQIQATEGNVFGISNVFLNGNRSGVDDPANSDGVRTQETNLGNLTADANLAYAQAHDETVTVSIKNGGGIRASIGEVTVPAGGTDFQRLPNGELLDSDGNVIKPEGGISQTDIQTTLAFNNSLSLLTLTRAELIEVLEHAVSAAPSAAGQFAQVSGVQFSFDPDQPAGSRIISAAITDGDGNDLDVLVRDGEMVGNADGQIRIVTLGFMADGGDGYPFPMGAGVNRVDLNDLDGDGVDDGAADGVATFADNGTEQDAFAEYLAANFGTAETAYDRADSGYDGDDRIQNLSYRDDSVIDAPSLNVIMGTDGRDNLVGTDGDDLIISGAGRFDVVEGGAGADVFYFGFEALDGVRERTTISDYEIGMDVIALAEGVGIASLKQTGNMVIAYLDDPQGRDDAIYIRGTDVTIDALSFETDYTLATV</sequence>
<keyword evidence="5" id="KW-1185">Reference proteome</keyword>
<evidence type="ECO:0000313" key="4">
    <source>
        <dbReference type="EMBL" id="SET36043.1"/>
    </source>
</evidence>
<dbReference type="Pfam" id="PF03372">
    <property type="entry name" value="Exo_endo_phos"/>
    <property type="match status" value="1"/>
</dbReference>
<dbReference type="PANTHER" id="PTHR42834:SF1">
    <property type="entry name" value="ENDONUCLEASE_EXONUCLEASE_PHOSPHATASE FAMILY PROTEIN (AFU_ORTHOLOGUE AFUA_3G09210)"/>
    <property type="match status" value="1"/>
</dbReference>
<evidence type="ECO:0000259" key="3">
    <source>
        <dbReference type="Pfam" id="PF03372"/>
    </source>
</evidence>
<evidence type="ECO:0000256" key="1">
    <source>
        <dbReference type="SAM" id="MobiDB-lite"/>
    </source>
</evidence>
<dbReference type="SUPFAM" id="SSF51120">
    <property type="entry name" value="beta-Roll"/>
    <property type="match status" value="1"/>
</dbReference>
<dbReference type="Gene3D" id="2.150.10.10">
    <property type="entry name" value="Serralysin-like metalloprotease, C-terminal"/>
    <property type="match status" value="1"/>
</dbReference>
<dbReference type="SUPFAM" id="SSF55816">
    <property type="entry name" value="5'-nucleotidase (syn. UDP-sugar hydrolase), C-terminal domain"/>
    <property type="match status" value="1"/>
</dbReference>
<dbReference type="InterPro" id="IPR036907">
    <property type="entry name" value="5'-Nucleotdase_C_sf"/>
</dbReference>
<dbReference type="InterPro" id="IPR011049">
    <property type="entry name" value="Serralysin-like_metalloprot_C"/>
</dbReference>
<dbReference type="InterPro" id="IPR006146">
    <property type="entry name" value="5'-Nucleotdase_CS"/>
</dbReference>
<dbReference type="Gene3D" id="3.60.10.10">
    <property type="entry name" value="Endonuclease/exonuclease/phosphatase"/>
    <property type="match status" value="1"/>
</dbReference>
<dbReference type="InterPro" id="IPR008334">
    <property type="entry name" value="5'-Nucleotdase_C"/>
</dbReference>
<dbReference type="STRING" id="364199.SAMN04489858_104307"/>
<dbReference type="NCBIfam" id="NF033681">
    <property type="entry name" value="ExeM_NucH_DNase"/>
    <property type="match status" value="1"/>
</dbReference>
<dbReference type="EMBL" id="FOHO01000004">
    <property type="protein sequence ID" value="SET36043.1"/>
    <property type="molecule type" value="Genomic_DNA"/>
</dbReference>
<dbReference type="InterPro" id="IPR036691">
    <property type="entry name" value="Endo/exonu/phosph_ase_sf"/>
</dbReference>
<feature type="region of interest" description="Disordered" evidence="1">
    <location>
        <begin position="616"/>
        <end position="648"/>
    </location>
</feature>
<dbReference type="SUPFAM" id="SSF56219">
    <property type="entry name" value="DNase I-like"/>
    <property type="match status" value="1"/>
</dbReference>
<dbReference type="Proteomes" id="UP000199180">
    <property type="component" value="Unassembled WGS sequence"/>
</dbReference>
<dbReference type="InterPro" id="IPR005135">
    <property type="entry name" value="Endo/exonuclease/phosphatase"/>
</dbReference>
<dbReference type="Gene3D" id="3.60.21.10">
    <property type="match status" value="1"/>
</dbReference>
<dbReference type="OrthoDB" id="9773411at2"/>
<dbReference type="GO" id="GO:0009166">
    <property type="term" value="P:nucleotide catabolic process"/>
    <property type="evidence" value="ECO:0007669"/>
    <property type="project" value="InterPro"/>
</dbReference>
<evidence type="ECO:0000313" key="5">
    <source>
        <dbReference type="Proteomes" id="UP000199180"/>
    </source>
</evidence>
<organism evidence="4 5">
    <name type="scientific">Paracoccus homiensis</name>
    <dbReference type="NCBI Taxonomy" id="364199"/>
    <lineage>
        <taxon>Bacteria</taxon>
        <taxon>Pseudomonadati</taxon>
        <taxon>Pseudomonadota</taxon>
        <taxon>Alphaproteobacteria</taxon>
        <taxon>Rhodobacterales</taxon>
        <taxon>Paracoccaceae</taxon>
        <taxon>Paracoccus</taxon>
    </lineage>
</organism>
<dbReference type="CDD" id="cd04486">
    <property type="entry name" value="YhcR_OBF_like"/>
    <property type="match status" value="1"/>
</dbReference>
<dbReference type="InterPro" id="IPR029052">
    <property type="entry name" value="Metallo-depent_PP-like"/>
</dbReference>
<protein>
    <submittedName>
        <fullName evidence="4">Predicted extracellular nuclease</fullName>
    </submittedName>
</protein>
<dbReference type="Pfam" id="PF02872">
    <property type="entry name" value="5_nucleotid_C"/>
    <property type="match status" value="1"/>
</dbReference>